<dbReference type="eggNOG" id="KOG1186">
    <property type="taxonomic scope" value="Eukaryota"/>
</dbReference>
<dbReference type="GO" id="GO:0005507">
    <property type="term" value="F:copper ion binding"/>
    <property type="evidence" value="ECO:0007669"/>
    <property type="project" value="InterPro"/>
</dbReference>
<evidence type="ECO:0000313" key="3">
    <source>
        <dbReference type="EMBL" id="KGM92372.1"/>
    </source>
</evidence>
<evidence type="ECO:0000313" key="4">
    <source>
        <dbReference type="Proteomes" id="UP000001628"/>
    </source>
</evidence>
<name>A0A0A0HUT6_PARBD</name>
<comment type="similarity">
    <text evidence="1">Belongs to the copper/topaquinone oxidase family.</text>
</comment>
<dbReference type="PANTHER" id="PTHR10638">
    <property type="entry name" value="COPPER AMINE OXIDASE"/>
    <property type="match status" value="1"/>
</dbReference>
<keyword evidence="1" id="KW-0479">Metal-binding</keyword>
<dbReference type="RefSeq" id="XP_010759028.1">
    <property type="nucleotide sequence ID" value="XM_010760726.1"/>
</dbReference>
<comment type="cofactor">
    <cofactor evidence="1">
        <name>Cu cation</name>
        <dbReference type="ChEBI" id="CHEBI:23378"/>
    </cofactor>
    <text evidence="1">Contains 1 topaquinone per subunit.</text>
</comment>
<reference evidence="3 4" key="1">
    <citation type="journal article" date="2011" name="PLoS Genet.">
        <title>Comparative genomic analysis of human fungal pathogens causing paracoccidioidomycosis.</title>
        <authorList>
            <person name="Desjardins C.A."/>
            <person name="Champion M.D."/>
            <person name="Holder J.W."/>
            <person name="Muszewska A."/>
            <person name="Goldberg J."/>
            <person name="Bailao A.M."/>
            <person name="Brigido M.M."/>
            <person name="Ferreira M.E."/>
            <person name="Garcia A.M."/>
            <person name="Grynberg M."/>
            <person name="Gujja S."/>
            <person name="Heiman D.I."/>
            <person name="Henn M.R."/>
            <person name="Kodira C.D."/>
            <person name="Leon-Narvaez H."/>
            <person name="Longo L.V."/>
            <person name="Ma L.J."/>
            <person name="Malavazi I."/>
            <person name="Matsuo A.L."/>
            <person name="Morais F.V."/>
            <person name="Pereira M."/>
            <person name="Rodriguez-Brito S."/>
            <person name="Sakthikumar S."/>
            <person name="Salem-Izacc S.M."/>
            <person name="Sykes S.M."/>
            <person name="Teixeira M.M."/>
            <person name="Vallejo M.C."/>
            <person name="Walter M.E."/>
            <person name="Yandava C."/>
            <person name="Young S."/>
            <person name="Zeng Q."/>
            <person name="Zucker J."/>
            <person name="Felipe M.S."/>
            <person name="Goldman G.H."/>
            <person name="Haas B.J."/>
            <person name="McEwen J.G."/>
            <person name="Nino-Vega G."/>
            <person name="Puccia R."/>
            <person name="San-Blas G."/>
            <person name="Soares C.M."/>
            <person name="Birren B.W."/>
            <person name="Cuomo C.A."/>
        </authorList>
    </citation>
    <scope>NUCLEOTIDE SEQUENCE [LARGE SCALE GENOMIC DNA]</scope>
    <source>
        <strain evidence="3 4">Pb18</strain>
    </source>
</reference>
<dbReference type="GO" id="GO:0048038">
    <property type="term" value="F:quinone binding"/>
    <property type="evidence" value="ECO:0007669"/>
    <property type="project" value="InterPro"/>
</dbReference>
<dbReference type="Pfam" id="PF01179">
    <property type="entry name" value="Cu_amine_oxid"/>
    <property type="match status" value="1"/>
</dbReference>
<dbReference type="GO" id="GO:0008131">
    <property type="term" value="F:primary methylamine oxidase activity"/>
    <property type="evidence" value="ECO:0007669"/>
    <property type="project" value="InterPro"/>
</dbReference>
<dbReference type="PANTHER" id="PTHR10638:SF92">
    <property type="entry name" value="AMINE OXIDASE"/>
    <property type="match status" value="1"/>
</dbReference>
<dbReference type="VEuPathDB" id="FungiDB:PADG_11571"/>
<dbReference type="OMA" id="CCKNGAN"/>
<feature type="domain" description="Copper amine oxidase catalytic" evidence="2">
    <location>
        <begin position="5"/>
        <end position="94"/>
    </location>
</feature>
<dbReference type="InterPro" id="IPR036460">
    <property type="entry name" value="Cu_amine_oxidase_C_sf"/>
</dbReference>
<dbReference type="HOGENOM" id="CLU_1326759_0_0_1"/>
<dbReference type="EMBL" id="KN275959">
    <property type="protein sequence ID" value="KGM92372.1"/>
    <property type="molecule type" value="Genomic_DNA"/>
</dbReference>
<dbReference type="KEGG" id="pbn:PADG_11571"/>
<dbReference type="InterPro" id="IPR015798">
    <property type="entry name" value="Cu_amine_oxidase_C"/>
</dbReference>
<gene>
    <name evidence="3" type="ORF">PADG_11571</name>
</gene>
<comment type="PTM">
    <text evidence="1">Topaquinone (TPQ) is generated by copper-dependent autoxidation of a specific tyrosyl residue.</text>
</comment>
<keyword evidence="4" id="KW-1185">Reference proteome</keyword>
<dbReference type="STRING" id="502780.A0A0A0HUT6"/>
<proteinExistence type="inferred from homology"/>
<evidence type="ECO:0000259" key="2">
    <source>
        <dbReference type="Pfam" id="PF01179"/>
    </source>
</evidence>
<dbReference type="SUPFAM" id="SSF49998">
    <property type="entry name" value="Amine oxidase catalytic domain"/>
    <property type="match status" value="2"/>
</dbReference>
<accession>A0A0A0HUT6</accession>
<keyword evidence="1" id="KW-0801">TPQ</keyword>
<dbReference type="Gene3D" id="2.70.98.20">
    <property type="entry name" value="Copper amine oxidase, catalytic domain"/>
    <property type="match status" value="1"/>
</dbReference>
<dbReference type="InParanoid" id="A0A0A0HUT6"/>
<dbReference type="GeneID" id="22587468"/>
<dbReference type="EC" id="1.4.3.-" evidence="1"/>
<protein>
    <recommendedName>
        <fullName evidence="1">Amine oxidase</fullName>
        <ecNumber evidence="1">1.4.3.-</ecNumber>
    </recommendedName>
</protein>
<dbReference type="GO" id="GO:0009308">
    <property type="term" value="P:amine metabolic process"/>
    <property type="evidence" value="ECO:0007669"/>
    <property type="project" value="UniProtKB-UniRule"/>
</dbReference>
<dbReference type="Proteomes" id="UP000001628">
    <property type="component" value="Unassembled WGS sequence"/>
</dbReference>
<dbReference type="InterPro" id="IPR000269">
    <property type="entry name" value="Cu_amine_oxidase"/>
</dbReference>
<keyword evidence="1" id="KW-0560">Oxidoreductase</keyword>
<evidence type="ECO:0000256" key="1">
    <source>
        <dbReference type="RuleBase" id="RU000672"/>
    </source>
</evidence>
<organism evidence="3 4">
    <name type="scientific">Paracoccidioides brasiliensis (strain Pb18)</name>
    <dbReference type="NCBI Taxonomy" id="502780"/>
    <lineage>
        <taxon>Eukaryota</taxon>
        <taxon>Fungi</taxon>
        <taxon>Dikarya</taxon>
        <taxon>Ascomycota</taxon>
        <taxon>Pezizomycotina</taxon>
        <taxon>Eurotiomycetes</taxon>
        <taxon>Eurotiomycetidae</taxon>
        <taxon>Onygenales</taxon>
        <taxon>Ajellomycetaceae</taxon>
        <taxon>Paracoccidioides</taxon>
    </lineage>
</organism>
<dbReference type="AlphaFoldDB" id="A0A0A0HUT6"/>
<keyword evidence="1" id="KW-0186">Copper</keyword>
<sequence length="207" mass="23074">MLMRHRVFKIRNDNAINPISHKPVAYKLQALASQMMLMNPRSFNQTRAKCATKPIWVTKYGELYAAGESINQSKKSAGVEEWTARKDNVEVNDLGLRHLFSALVASVVKTPYTSQLGTSMLIQTTCKNHSIRSHPYNPRPEAFPIMPVERISTSCLKPDVFFQKNPALDVPASIQSFSHSQLHEGGKPDADALVPSACHCPSKTEQL</sequence>